<dbReference type="EMBL" id="BLAL01000022">
    <property type="protein sequence ID" value="GES76563.1"/>
    <property type="molecule type" value="Genomic_DNA"/>
</dbReference>
<sequence length="67" mass="7971">MKGWSLHYEYNDARKNSRKWTSRRLVLQDTRMDAKIFLGIQFPILILKSEISFELNTGLPEIAIFNR</sequence>
<reference evidence="1" key="1">
    <citation type="submission" date="2019-10" db="EMBL/GenBank/DDBJ databases">
        <title>Conservation and host-specific expression of non-tandemly repeated heterogenous ribosome RNA gene in arbuscular mycorrhizal fungi.</title>
        <authorList>
            <person name="Maeda T."/>
            <person name="Kobayashi Y."/>
            <person name="Nakagawa T."/>
            <person name="Ezawa T."/>
            <person name="Yamaguchi K."/>
            <person name="Bino T."/>
            <person name="Nishimoto Y."/>
            <person name="Shigenobu S."/>
            <person name="Kawaguchi M."/>
        </authorList>
    </citation>
    <scope>NUCLEOTIDE SEQUENCE</scope>
    <source>
        <strain evidence="1">HR1</strain>
    </source>
</reference>
<accession>A0A8H3QEA9</accession>
<name>A0A8H3QEA9_9GLOM</name>
<evidence type="ECO:0000313" key="1">
    <source>
        <dbReference type="EMBL" id="GES76563.1"/>
    </source>
</evidence>
<gene>
    <name evidence="1" type="ORF">RCL2_000396600</name>
</gene>
<protein>
    <submittedName>
        <fullName evidence="1">Uncharacterized protein</fullName>
    </submittedName>
</protein>
<proteinExistence type="predicted"/>
<evidence type="ECO:0000313" key="2">
    <source>
        <dbReference type="Proteomes" id="UP000615446"/>
    </source>
</evidence>
<dbReference type="AlphaFoldDB" id="A0A8H3QEA9"/>
<organism evidence="1 2">
    <name type="scientific">Rhizophagus clarus</name>
    <dbReference type="NCBI Taxonomy" id="94130"/>
    <lineage>
        <taxon>Eukaryota</taxon>
        <taxon>Fungi</taxon>
        <taxon>Fungi incertae sedis</taxon>
        <taxon>Mucoromycota</taxon>
        <taxon>Glomeromycotina</taxon>
        <taxon>Glomeromycetes</taxon>
        <taxon>Glomerales</taxon>
        <taxon>Glomeraceae</taxon>
        <taxon>Rhizophagus</taxon>
    </lineage>
</organism>
<dbReference type="Proteomes" id="UP000615446">
    <property type="component" value="Unassembled WGS sequence"/>
</dbReference>
<comment type="caution">
    <text evidence="1">The sequence shown here is derived from an EMBL/GenBank/DDBJ whole genome shotgun (WGS) entry which is preliminary data.</text>
</comment>